<dbReference type="InterPro" id="IPR003591">
    <property type="entry name" value="Leu-rich_rpt_typical-subtyp"/>
</dbReference>
<dbReference type="InterPro" id="IPR032675">
    <property type="entry name" value="LRR_dom_sf"/>
</dbReference>
<dbReference type="Proteomes" id="UP000694388">
    <property type="component" value="Unplaced"/>
</dbReference>
<dbReference type="GeneTree" id="ENSGT00940000154960"/>
<sequence>WSGFQVASGLVSRLRVEWYARLTDSDVRRKITQESGRLILRVINEEWRALPGALTDSPGLDEVYIRQTAVSTLPTFIGLFQRLSILDLSRNRITSLPPHIGQLVELKQLDLSFNCLSSLPSELGQLKNLERMDLSSNNSLSTLPYQLGKLRMLEFLDLSSNRFQSIPVAALRMVNLQWFDVSDNHLQELPQDIDRLQSLDSLLLQRNPLRYLPLALCHMPHLRAVVVSARSLQQVPTDLYSIPGLKYVLRSSTVFATFIKFMDQCAFVCVFGYVFVCLSCYSPYSSRSITSRLDT</sequence>
<dbReference type="Ensembl" id="ENSEBUT00000017151.1">
    <property type="protein sequence ID" value="ENSEBUP00000016575.1"/>
    <property type="gene ID" value="ENSEBUG00000010395.1"/>
</dbReference>
<dbReference type="Gene3D" id="3.80.10.10">
    <property type="entry name" value="Ribonuclease Inhibitor"/>
    <property type="match status" value="2"/>
</dbReference>
<dbReference type="SUPFAM" id="SSF52058">
    <property type="entry name" value="L domain-like"/>
    <property type="match status" value="1"/>
</dbReference>
<dbReference type="GO" id="GO:0005737">
    <property type="term" value="C:cytoplasm"/>
    <property type="evidence" value="ECO:0007669"/>
    <property type="project" value="TreeGrafter"/>
</dbReference>
<reference evidence="3" key="1">
    <citation type="submission" date="2025-08" db="UniProtKB">
        <authorList>
            <consortium name="Ensembl"/>
        </authorList>
    </citation>
    <scope>IDENTIFICATION</scope>
</reference>
<organism evidence="3 4">
    <name type="scientific">Eptatretus burgeri</name>
    <name type="common">Inshore hagfish</name>
    <dbReference type="NCBI Taxonomy" id="7764"/>
    <lineage>
        <taxon>Eukaryota</taxon>
        <taxon>Metazoa</taxon>
        <taxon>Chordata</taxon>
        <taxon>Craniata</taxon>
        <taxon>Vertebrata</taxon>
        <taxon>Cyclostomata</taxon>
        <taxon>Myxini</taxon>
        <taxon>Myxiniformes</taxon>
        <taxon>Myxinidae</taxon>
        <taxon>Eptatretinae</taxon>
        <taxon>Eptatretus</taxon>
    </lineage>
</organism>
<dbReference type="PANTHER" id="PTHR48051">
    <property type="match status" value="1"/>
</dbReference>
<evidence type="ECO:0000313" key="4">
    <source>
        <dbReference type="Proteomes" id="UP000694388"/>
    </source>
</evidence>
<dbReference type="SMART" id="SM00369">
    <property type="entry name" value="LRR_TYP"/>
    <property type="match status" value="5"/>
</dbReference>
<evidence type="ECO:0000256" key="1">
    <source>
        <dbReference type="ARBA" id="ARBA00022614"/>
    </source>
</evidence>
<reference evidence="3" key="2">
    <citation type="submission" date="2025-09" db="UniProtKB">
        <authorList>
            <consortium name="Ensembl"/>
        </authorList>
    </citation>
    <scope>IDENTIFICATION</scope>
</reference>
<dbReference type="OMA" id="RVEWYAR"/>
<dbReference type="InterPro" id="IPR001611">
    <property type="entry name" value="Leu-rich_rpt"/>
</dbReference>
<dbReference type="Pfam" id="PF13855">
    <property type="entry name" value="LRR_8"/>
    <property type="match status" value="2"/>
</dbReference>
<evidence type="ECO:0000313" key="3">
    <source>
        <dbReference type="Ensembl" id="ENSEBUP00000016575.1"/>
    </source>
</evidence>
<dbReference type="PRINTS" id="PR00019">
    <property type="entry name" value="LEURICHRPT"/>
</dbReference>
<dbReference type="PROSITE" id="PS51450">
    <property type="entry name" value="LRR"/>
    <property type="match status" value="2"/>
</dbReference>
<dbReference type="PANTHER" id="PTHR48051:SF1">
    <property type="entry name" value="RAS SUPPRESSOR PROTEIN 1"/>
    <property type="match status" value="1"/>
</dbReference>
<protein>
    <submittedName>
        <fullName evidence="3">Leucine rich repeat containing 2</fullName>
    </submittedName>
</protein>
<keyword evidence="1" id="KW-0433">Leucine-rich repeat</keyword>
<proteinExistence type="predicted"/>
<accession>A0A8C4QJS0</accession>
<dbReference type="InterPro" id="IPR050216">
    <property type="entry name" value="LRR_domain-containing"/>
</dbReference>
<name>A0A8C4QJS0_EPTBU</name>
<keyword evidence="4" id="KW-1185">Reference proteome</keyword>
<evidence type="ECO:0000256" key="2">
    <source>
        <dbReference type="ARBA" id="ARBA00022737"/>
    </source>
</evidence>
<keyword evidence="2" id="KW-0677">Repeat</keyword>
<dbReference type="AlphaFoldDB" id="A0A8C4QJS0"/>